<reference evidence="1 2" key="1">
    <citation type="submission" date="2020-08" db="EMBL/GenBank/DDBJ databases">
        <title>Genomic Encyclopedia of Type Strains, Phase III (KMG-III): the genomes of soil and plant-associated and newly described type strains.</title>
        <authorList>
            <person name="Whitman W."/>
        </authorList>
    </citation>
    <scope>NUCLEOTIDE SEQUENCE [LARGE SCALE GENOMIC DNA]</scope>
    <source>
        <strain evidence="1 2">SFB5A</strain>
    </source>
</reference>
<keyword evidence="2" id="KW-1185">Reference proteome</keyword>
<dbReference type="EMBL" id="JACHJY010000009">
    <property type="protein sequence ID" value="MBB4985029.1"/>
    <property type="molecule type" value="Genomic_DNA"/>
</dbReference>
<organism evidence="1 2">
    <name type="scientific">Streptomyces nymphaeiformis</name>
    <dbReference type="NCBI Taxonomy" id="2663842"/>
    <lineage>
        <taxon>Bacteria</taxon>
        <taxon>Bacillati</taxon>
        <taxon>Actinomycetota</taxon>
        <taxon>Actinomycetes</taxon>
        <taxon>Kitasatosporales</taxon>
        <taxon>Streptomycetaceae</taxon>
        <taxon>Streptomyces</taxon>
    </lineage>
</organism>
<dbReference type="AlphaFoldDB" id="A0A7W7U4V3"/>
<dbReference type="RefSeq" id="WP_184932254.1">
    <property type="nucleotide sequence ID" value="NZ_JACHJY010000009.1"/>
</dbReference>
<accession>A0A7W7U4V3</accession>
<protein>
    <submittedName>
        <fullName evidence="1">Uncharacterized protein</fullName>
    </submittedName>
</protein>
<sequence>MNALTAARPWFKLGRHDVRSTVPAAIRAMMQNGLLDRVFQEALRPEFIFPAIADAEPWQGGLGDTKTFTRKGLLAPATTAITGSDTSAATYGVEQWSVTMDQYGQAIDTNMLTSSMALASKFLADVQTLGINAGQSLNQIARNKLYAAYAGGRTWGTTTAASDTSMIVNSVAGFTHVLVNGVPTAVSASTPLNVTIEGVANTVTGVNTGTNTLTLGTARADTAGDYVVAANAPTTVRPTGDTAFDLTGANVATFAMFRSAVTRLRKMNVPTVNGYYVAHIDPDTEAQLFSDSDFKQALQGRVDSPIYTDLSIGRFGGIDWVRNNECPTIAGGSTGTVTVHRPIVLGAGALVAAPFEGIGDLLAGTGVEDVPDIAMVEAAPGVQVARIVRPPQDRLQQILSTSWSWVGDYGVPSDSLANSDAALFKRAVVLEHA</sequence>
<gene>
    <name evidence="1" type="ORF">GGE06_005979</name>
</gene>
<name>A0A7W7U4V3_9ACTN</name>
<evidence type="ECO:0000313" key="1">
    <source>
        <dbReference type="EMBL" id="MBB4985029.1"/>
    </source>
</evidence>
<dbReference type="Proteomes" id="UP000582643">
    <property type="component" value="Unassembled WGS sequence"/>
</dbReference>
<evidence type="ECO:0000313" key="2">
    <source>
        <dbReference type="Proteomes" id="UP000582643"/>
    </source>
</evidence>
<proteinExistence type="predicted"/>
<comment type="caution">
    <text evidence="1">The sequence shown here is derived from an EMBL/GenBank/DDBJ whole genome shotgun (WGS) entry which is preliminary data.</text>
</comment>